<sequence length="507" mass="58853">MDALTYEDVHVNFSQEEWALLDPSQKSLYKDVMLETYWNLTYIGYKWEDHNIEEYCQSSRRHGRYINCPSGYGKKQCTNLFPETIRRYVVIPFVRRGGECDISLQVLGFPASVGIHQNTDIGGKPYDYKGSGKSSVCPGSLCTCSVAHTIGKCFECNQCDKSLNSSSSLQRGDQTRMGKGSDNCEPSSKGLTHHRYPQIQKTTDNEEGLYEWNQCGKSSLQLHQRTHLEMKYSKCNQGDKAFAFQSHHYVGRTNATEKNYEYNQWGKALAYPSYLQVRERIHIRKNPYECNQCGKAFAYKSHFHKHERTHTGEKPYKCNQCGKAFSSNSNLQRHERIHTGEKPYECNQCGKAFAYRNSLHIHERNHTGEKPYKCYQCSKYFVSNSNLQIHRRIHTGEKPYECYECGKHFSCNSHLQMHERIHTGEKPYKCNQCGKTFAYSSSFHMHERTHTGEKPYECNQCGKAFAYCCHLQRHERCHTGEKPYVCNQCGNTFAYLSSLHKHERNHT</sequence>
<dbReference type="PANTHER" id="PTHR24393:SF143">
    <property type="entry name" value="ENDOTHELIAL ZINC FINGER PROTEIN INDUCED BY TUMOR NECROSIS FACTOR ALPHA"/>
    <property type="match status" value="1"/>
</dbReference>
<dbReference type="InterPro" id="IPR036051">
    <property type="entry name" value="KRAB_dom_sf"/>
</dbReference>
<protein>
    <submittedName>
        <fullName evidence="10">KRAB zinc finger protein</fullName>
    </submittedName>
</protein>
<feature type="domain" description="C2H2-type" evidence="8">
    <location>
        <begin position="428"/>
        <end position="455"/>
    </location>
</feature>
<feature type="domain" description="KRAB" evidence="9">
    <location>
        <begin position="4"/>
        <end position="75"/>
    </location>
</feature>
<feature type="domain" description="C2H2-type" evidence="8">
    <location>
        <begin position="400"/>
        <end position="427"/>
    </location>
</feature>
<organism evidence="10 11">
    <name type="scientific">Apodemus speciosus</name>
    <name type="common">Large Japanese field mouse</name>
    <dbReference type="NCBI Taxonomy" id="105296"/>
    <lineage>
        <taxon>Eukaryota</taxon>
        <taxon>Metazoa</taxon>
        <taxon>Chordata</taxon>
        <taxon>Craniata</taxon>
        <taxon>Vertebrata</taxon>
        <taxon>Euteleostomi</taxon>
        <taxon>Mammalia</taxon>
        <taxon>Eutheria</taxon>
        <taxon>Euarchontoglires</taxon>
        <taxon>Glires</taxon>
        <taxon>Rodentia</taxon>
        <taxon>Myomorpha</taxon>
        <taxon>Muroidea</taxon>
        <taxon>Muridae</taxon>
        <taxon>Murinae</taxon>
        <taxon>Apodemus</taxon>
    </lineage>
</organism>
<feature type="domain" description="C2H2-type" evidence="8">
    <location>
        <begin position="484"/>
        <end position="507"/>
    </location>
</feature>
<dbReference type="Proteomes" id="UP001623349">
    <property type="component" value="Unassembled WGS sequence"/>
</dbReference>
<evidence type="ECO:0000313" key="10">
    <source>
        <dbReference type="EMBL" id="GAB1301199.1"/>
    </source>
</evidence>
<feature type="domain" description="C2H2-type" evidence="8">
    <location>
        <begin position="288"/>
        <end position="315"/>
    </location>
</feature>
<keyword evidence="5" id="KW-0539">Nucleus</keyword>
<dbReference type="Gene3D" id="6.10.140.140">
    <property type="match status" value="1"/>
</dbReference>
<gene>
    <name evidence="10" type="ORF">APTSU1_001643700</name>
</gene>
<evidence type="ECO:0000256" key="2">
    <source>
        <dbReference type="ARBA" id="ARBA00022737"/>
    </source>
</evidence>
<keyword evidence="4" id="KW-0862">Zinc</keyword>
<dbReference type="PROSITE" id="PS00028">
    <property type="entry name" value="ZINC_FINGER_C2H2_1"/>
    <property type="match status" value="8"/>
</dbReference>
<evidence type="ECO:0000259" key="9">
    <source>
        <dbReference type="PROSITE" id="PS50805"/>
    </source>
</evidence>
<accession>A0ABQ0FPN1</accession>
<dbReference type="SMART" id="SM00349">
    <property type="entry name" value="KRAB"/>
    <property type="match status" value="1"/>
</dbReference>
<comment type="caution">
    <text evidence="10">The sequence shown here is derived from an EMBL/GenBank/DDBJ whole genome shotgun (WGS) entry which is preliminary data.</text>
</comment>
<dbReference type="SUPFAM" id="SSF57667">
    <property type="entry name" value="beta-beta-alpha zinc fingers"/>
    <property type="match status" value="7"/>
</dbReference>
<dbReference type="SMART" id="SM00355">
    <property type="entry name" value="ZnF_C2H2"/>
    <property type="match status" value="8"/>
</dbReference>
<dbReference type="InterPro" id="IPR036236">
    <property type="entry name" value="Znf_C2H2_sf"/>
</dbReference>
<keyword evidence="11" id="KW-1185">Reference proteome</keyword>
<dbReference type="PANTHER" id="PTHR24393">
    <property type="entry name" value="ZINC FINGER PROTEIN"/>
    <property type="match status" value="1"/>
</dbReference>
<dbReference type="PROSITE" id="PS50157">
    <property type="entry name" value="ZINC_FINGER_C2H2_2"/>
    <property type="match status" value="8"/>
</dbReference>
<dbReference type="PROSITE" id="PS50805">
    <property type="entry name" value="KRAB"/>
    <property type="match status" value="1"/>
</dbReference>
<feature type="region of interest" description="Disordered" evidence="7">
    <location>
        <begin position="164"/>
        <end position="197"/>
    </location>
</feature>
<evidence type="ECO:0000256" key="7">
    <source>
        <dbReference type="SAM" id="MobiDB-lite"/>
    </source>
</evidence>
<evidence type="ECO:0000259" key="8">
    <source>
        <dbReference type="PROSITE" id="PS50157"/>
    </source>
</evidence>
<evidence type="ECO:0000256" key="6">
    <source>
        <dbReference type="PROSITE-ProRule" id="PRU00042"/>
    </source>
</evidence>
<dbReference type="InterPro" id="IPR001909">
    <property type="entry name" value="KRAB"/>
</dbReference>
<reference evidence="10 11" key="1">
    <citation type="submission" date="2024-08" db="EMBL/GenBank/DDBJ databases">
        <title>The draft genome of Apodemus speciosus.</title>
        <authorList>
            <person name="Nabeshima K."/>
            <person name="Suzuki S."/>
            <person name="Onuma M."/>
        </authorList>
    </citation>
    <scope>NUCLEOTIDE SEQUENCE [LARGE SCALE GENOMIC DNA]</scope>
    <source>
        <strain evidence="10">IB14-021</strain>
    </source>
</reference>
<dbReference type="Gene3D" id="3.30.160.60">
    <property type="entry name" value="Classic Zinc Finger"/>
    <property type="match status" value="9"/>
</dbReference>
<evidence type="ECO:0000256" key="3">
    <source>
        <dbReference type="ARBA" id="ARBA00022771"/>
    </source>
</evidence>
<dbReference type="Pfam" id="PF13465">
    <property type="entry name" value="zf-H2C2_2"/>
    <property type="match status" value="1"/>
</dbReference>
<evidence type="ECO:0000256" key="5">
    <source>
        <dbReference type="ARBA" id="ARBA00023242"/>
    </source>
</evidence>
<feature type="domain" description="C2H2-type" evidence="8">
    <location>
        <begin position="372"/>
        <end position="399"/>
    </location>
</feature>
<dbReference type="Pfam" id="PF01352">
    <property type="entry name" value="KRAB"/>
    <property type="match status" value="1"/>
</dbReference>
<evidence type="ECO:0000256" key="1">
    <source>
        <dbReference type="ARBA" id="ARBA00022723"/>
    </source>
</evidence>
<evidence type="ECO:0000313" key="11">
    <source>
        <dbReference type="Proteomes" id="UP001623349"/>
    </source>
</evidence>
<keyword evidence="2" id="KW-0677">Repeat</keyword>
<dbReference type="CDD" id="cd07765">
    <property type="entry name" value="KRAB_A-box"/>
    <property type="match status" value="1"/>
</dbReference>
<evidence type="ECO:0000256" key="4">
    <source>
        <dbReference type="ARBA" id="ARBA00022833"/>
    </source>
</evidence>
<proteinExistence type="predicted"/>
<keyword evidence="1" id="KW-0479">Metal-binding</keyword>
<dbReference type="InterPro" id="IPR013087">
    <property type="entry name" value="Znf_C2H2_type"/>
</dbReference>
<feature type="domain" description="C2H2-type" evidence="8">
    <location>
        <begin position="456"/>
        <end position="483"/>
    </location>
</feature>
<dbReference type="EMBL" id="BAAFST010000017">
    <property type="protein sequence ID" value="GAB1301199.1"/>
    <property type="molecule type" value="Genomic_DNA"/>
</dbReference>
<dbReference type="Pfam" id="PF00096">
    <property type="entry name" value="zf-C2H2"/>
    <property type="match status" value="4"/>
</dbReference>
<name>A0ABQ0FPN1_APOSI</name>
<keyword evidence="3 6" id="KW-0863">Zinc-finger</keyword>
<feature type="domain" description="C2H2-type" evidence="8">
    <location>
        <begin position="344"/>
        <end position="371"/>
    </location>
</feature>
<feature type="domain" description="C2H2-type" evidence="8">
    <location>
        <begin position="316"/>
        <end position="343"/>
    </location>
</feature>
<dbReference type="SUPFAM" id="SSF109640">
    <property type="entry name" value="KRAB domain (Kruppel-associated box)"/>
    <property type="match status" value="1"/>
</dbReference>